<dbReference type="InterPro" id="IPR007110">
    <property type="entry name" value="Ig-like_dom"/>
</dbReference>
<dbReference type="SUPFAM" id="SSF48726">
    <property type="entry name" value="Immunoglobulin"/>
    <property type="match status" value="1"/>
</dbReference>
<organism evidence="9">
    <name type="scientific">Amblyomma parvum</name>
    <name type="common">South American tick</name>
    <dbReference type="NCBI Taxonomy" id="251391"/>
    <lineage>
        <taxon>Eukaryota</taxon>
        <taxon>Metazoa</taxon>
        <taxon>Ecdysozoa</taxon>
        <taxon>Arthropoda</taxon>
        <taxon>Chelicerata</taxon>
        <taxon>Arachnida</taxon>
        <taxon>Acari</taxon>
        <taxon>Parasitiformes</taxon>
        <taxon>Ixodida</taxon>
        <taxon>Ixodoidea</taxon>
        <taxon>Ixodidae</taxon>
        <taxon>Amblyomminae</taxon>
        <taxon>Amblyomma</taxon>
    </lineage>
</organism>
<accession>A0A023G0K8</accession>
<dbReference type="Gene3D" id="3.40.30.10">
    <property type="entry name" value="Glutaredoxin"/>
    <property type="match status" value="3"/>
</dbReference>
<dbReference type="GO" id="GO:0016853">
    <property type="term" value="F:isomerase activity"/>
    <property type="evidence" value="ECO:0007669"/>
    <property type="project" value="UniProtKB-KW"/>
</dbReference>
<evidence type="ECO:0000256" key="4">
    <source>
        <dbReference type="ARBA" id="ARBA00022951"/>
    </source>
</evidence>
<keyword evidence="3 6" id="KW-0106">Calcium</keyword>
<evidence type="ECO:0000313" key="9">
    <source>
        <dbReference type="EMBL" id="JAC27317.1"/>
    </source>
</evidence>
<feature type="chain" id="PRO_5001520366" description="Calsequestrin" evidence="7">
    <location>
        <begin position="26"/>
        <end position="513"/>
    </location>
</feature>
<reference evidence="9" key="1">
    <citation type="submission" date="2014-03" db="EMBL/GenBank/DDBJ databases">
        <title>The sialotranscriptome of Amblyomma triste, Amblyomma parvum and Amblyomma cajennense ticks, uncovered by 454-based RNA-seq.</title>
        <authorList>
            <person name="Garcia G.R."/>
            <person name="Gardinassi L.G."/>
            <person name="Ribeiro J.M."/>
            <person name="Anatrielo E."/>
            <person name="Ferreira B.R."/>
            <person name="Moreira H.N."/>
            <person name="Mafra C."/>
            <person name="Olegario M.M."/>
            <person name="Szabo P.J."/>
            <person name="Miranda-Santos I.K."/>
            <person name="Maruyama S.R."/>
        </authorList>
    </citation>
    <scope>NUCLEOTIDE SEQUENCE</scope>
    <source>
        <strain evidence="9">Araguapaz</strain>
        <tissue evidence="9">Salivary glands</tissue>
    </source>
</reference>
<dbReference type="InterPro" id="IPR036179">
    <property type="entry name" value="Ig-like_dom_sf"/>
</dbReference>
<dbReference type="SUPFAM" id="SSF52833">
    <property type="entry name" value="Thioredoxin-like"/>
    <property type="match status" value="1"/>
</dbReference>
<dbReference type="GO" id="GO:0033018">
    <property type="term" value="C:sarcoplasmic reticulum lumen"/>
    <property type="evidence" value="ECO:0007669"/>
    <property type="project" value="UniProtKB-SubCell"/>
</dbReference>
<evidence type="ECO:0000256" key="2">
    <source>
        <dbReference type="ARBA" id="ARBA00010987"/>
    </source>
</evidence>
<dbReference type="PANTHER" id="PTHR10033:SF0">
    <property type="entry name" value="CALSEQUESTRIN"/>
    <property type="match status" value="1"/>
</dbReference>
<name>A0A023G0K8_AMBPA</name>
<feature type="signal peptide" evidence="7">
    <location>
        <begin position="1"/>
        <end position="25"/>
    </location>
</feature>
<protein>
    <recommendedName>
        <fullName evidence="6">Calsequestrin</fullName>
    </recommendedName>
</protein>
<sequence>MRTALCVLAASVAVLWCSTARVAAAADLLGLLDVPVHDGIIRVCRLESSQALVQAAAETSGTTLVVRVSSDAGARKQPCGAEDAFETAAQLLEGENVKFCEVPESVVKESVPTATVDSWFLFRQGRALPYHGRRTTSALLSWVQKASQPSVSVITGKVDKTAFDQVHELKLVGFFVNGAADYKLFEEASITEGHHARFYAVFDRNVAKHLKLDTVGQIALYSPFVKQPVICPQNPASLQDIRAFIAQHKHVGLTKVDEHNIRNPELLDPSRVTVLAVADQNSPMGAYFLRLLHRALRNITNATTTTAAAGTSPHINLLWVDPTVLPTAHAMLKRLGQTGPGPHLGTHDSLTGQGQWFDMSKLNFSSGRGADEENARQILAWIVSLATTATAHGTSGTGASGTWRFSEVPASQIGAEGGSLELRCTVLDAAAGDCLWLREGRNIGTSLSRLPHLSWAGAGRNGDCSLVVRGLTRGRDDGSWVCQVTGDALHSTLTSPPAVIVISSGAANAKTEL</sequence>
<keyword evidence="5" id="KW-0514">Muscle protein</keyword>
<comment type="function">
    <text evidence="6">Calsequestrin is a high-capacity, moderate affinity, calcium-binding protein and thus acts as an internal calcium store in muscle.</text>
</comment>
<evidence type="ECO:0000256" key="3">
    <source>
        <dbReference type="ARBA" id="ARBA00022837"/>
    </source>
</evidence>
<evidence type="ECO:0000256" key="5">
    <source>
        <dbReference type="ARBA" id="ARBA00023179"/>
    </source>
</evidence>
<comment type="subcellular location">
    <subcellularLocation>
        <location evidence="1">Sarcoplasmic reticulum lumen</location>
    </subcellularLocation>
</comment>
<feature type="domain" description="Ig-like" evidence="8">
    <location>
        <begin position="403"/>
        <end position="494"/>
    </location>
</feature>
<dbReference type="InterPro" id="IPR001393">
    <property type="entry name" value="Calsequestrin"/>
</dbReference>
<dbReference type="InterPro" id="IPR036249">
    <property type="entry name" value="Thioredoxin-like_sf"/>
</dbReference>
<dbReference type="GO" id="GO:0051279">
    <property type="term" value="P:regulation of release of sequestered calcium ion into cytosol"/>
    <property type="evidence" value="ECO:0007669"/>
    <property type="project" value="TreeGrafter"/>
</dbReference>
<dbReference type="Gene3D" id="2.60.40.10">
    <property type="entry name" value="Immunoglobulins"/>
    <property type="match status" value="1"/>
</dbReference>
<evidence type="ECO:0000256" key="6">
    <source>
        <dbReference type="RuleBase" id="RU000648"/>
    </source>
</evidence>
<evidence type="ECO:0000256" key="1">
    <source>
        <dbReference type="ARBA" id="ARBA00004564"/>
    </source>
</evidence>
<evidence type="ECO:0000259" key="8">
    <source>
        <dbReference type="PROSITE" id="PS50835"/>
    </source>
</evidence>
<keyword evidence="9" id="KW-0413">Isomerase</keyword>
<dbReference type="Pfam" id="PF01216">
    <property type="entry name" value="Calsequestrin"/>
    <property type="match status" value="1"/>
</dbReference>
<dbReference type="EMBL" id="GBBL01000003">
    <property type="protein sequence ID" value="JAC27317.1"/>
    <property type="molecule type" value="mRNA"/>
</dbReference>
<keyword evidence="4" id="KW-0703">Sarcoplasmic reticulum</keyword>
<dbReference type="GO" id="GO:0005509">
    <property type="term" value="F:calcium ion binding"/>
    <property type="evidence" value="ECO:0007669"/>
    <property type="project" value="InterPro"/>
</dbReference>
<dbReference type="PANTHER" id="PTHR10033">
    <property type="entry name" value="CALSEQUESTRIN"/>
    <property type="match status" value="1"/>
</dbReference>
<keyword evidence="7" id="KW-0732">Signal</keyword>
<proteinExistence type="evidence at transcript level"/>
<comment type="similarity">
    <text evidence="2 6">Belongs to the calsequestrin family.</text>
</comment>
<evidence type="ECO:0000256" key="7">
    <source>
        <dbReference type="SAM" id="SignalP"/>
    </source>
</evidence>
<dbReference type="AlphaFoldDB" id="A0A023G0K8"/>
<dbReference type="PROSITE" id="PS50835">
    <property type="entry name" value="IG_LIKE"/>
    <property type="match status" value="1"/>
</dbReference>
<dbReference type="InterPro" id="IPR013783">
    <property type="entry name" value="Ig-like_fold"/>
</dbReference>